<evidence type="ECO:0000259" key="1">
    <source>
        <dbReference type="PROSITE" id="PS50004"/>
    </source>
</evidence>
<dbReference type="Proteomes" id="UP000276991">
    <property type="component" value="Unassembled WGS sequence"/>
</dbReference>
<dbReference type="STRING" id="6277.A0A498S9R7"/>
<evidence type="ECO:0000313" key="2">
    <source>
        <dbReference type="EMBL" id="VBB27578.1"/>
    </source>
</evidence>
<sequence>MNSTSAAPYSSSTKPVRTIAAERRKKVFLDQLPEDFLRITIPSPISVQGQQPSMVPFYIANSDLIAQQNLLQAQYAFYSFVPPNTRGRISITVVEAKLVKNYGFMRMDPYCCVRIGNAVFETPRNINGGKTPRWNRIINAYLPYGVESLYLQVFDEYALKRAFTADECIAWAHIILPNGIFGGVIIDDWYQLSGEQGEGKEGVINLIISFTPV</sequence>
<dbReference type="PANTHER" id="PTHR16461:SF5">
    <property type="entry name" value="TOLL-INTERACTING PROTEIN"/>
    <property type="match status" value="1"/>
</dbReference>
<dbReference type="GO" id="GO:0005737">
    <property type="term" value="C:cytoplasm"/>
    <property type="evidence" value="ECO:0007669"/>
    <property type="project" value="TreeGrafter"/>
</dbReference>
<dbReference type="Pfam" id="PF00168">
    <property type="entry name" value="C2"/>
    <property type="match status" value="1"/>
</dbReference>
<dbReference type="InterPro" id="IPR035892">
    <property type="entry name" value="C2_domain_sf"/>
</dbReference>
<name>A0A498S9R7_ACAVI</name>
<dbReference type="EMBL" id="UPTC01000252">
    <property type="protein sequence ID" value="VBB27578.1"/>
    <property type="molecule type" value="Genomic_DNA"/>
</dbReference>
<evidence type="ECO:0000313" key="3">
    <source>
        <dbReference type="Proteomes" id="UP000276991"/>
    </source>
</evidence>
<dbReference type="InterPro" id="IPR000008">
    <property type="entry name" value="C2_dom"/>
</dbReference>
<dbReference type="Gene3D" id="2.60.40.150">
    <property type="entry name" value="C2 domain"/>
    <property type="match status" value="1"/>
</dbReference>
<dbReference type="GO" id="GO:0006511">
    <property type="term" value="P:ubiquitin-dependent protein catabolic process"/>
    <property type="evidence" value="ECO:0007669"/>
    <property type="project" value="TreeGrafter"/>
</dbReference>
<reference evidence="2 3" key="1">
    <citation type="submission" date="2018-08" db="EMBL/GenBank/DDBJ databases">
        <authorList>
            <person name="Laetsch R D."/>
            <person name="Stevens L."/>
            <person name="Kumar S."/>
            <person name="Blaxter L. M."/>
        </authorList>
    </citation>
    <scope>NUCLEOTIDE SEQUENCE [LARGE SCALE GENOMIC DNA]</scope>
</reference>
<dbReference type="PROSITE" id="PS50004">
    <property type="entry name" value="C2"/>
    <property type="match status" value="1"/>
</dbReference>
<accession>A0A498S9R7</accession>
<dbReference type="GO" id="GO:0043130">
    <property type="term" value="F:ubiquitin binding"/>
    <property type="evidence" value="ECO:0007669"/>
    <property type="project" value="TreeGrafter"/>
</dbReference>
<dbReference type="OrthoDB" id="9942608at2759"/>
<dbReference type="GO" id="GO:0031624">
    <property type="term" value="F:ubiquitin conjugating enzyme binding"/>
    <property type="evidence" value="ECO:0007669"/>
    <property type="project" value="TreeGrafter"/>
</dbReference>
<proteinExistence type="predicted"/>
<dbReference type="PANTHER" id="PTHR16461">
    <property type="entry name" value="TOLL-INTERACTING PROTEIN"/>
    <property type="match status" value="1"/>
</dbReference>
<dbReference type="SUPFAM" id="SSF49562">
    <property type="entry name" value="C2 domain (Calcium/lipid-binding domain, CaLB)"/>
    <property type="match status" value="1"/>
</dbReference>
<protein>
    <recommendedName>
        <fullName evidence="1">C2 domain-containing protein</fullName>
    </recommendedName>
</protein>
<keyword evidence="3" id="KW-1185">Reference proteome</keyword>
<dbReference type="AlphaFoldDB" id="A0A498S9R7"/>
<organism evidence="2 3">
    <name type="scientific">Acanthocheilonema viteae</name>
    <name type="common">Filarial nematode worm</name>
    <name type="synonym">Dipetalonema viteae</name>
    <dbReference type="NCBI Taxonomy" id="6277"/>
    <lineage>
        <taxon>Eukaryota</taxon>
        <taxon>Metazoa</taxon>
        <taxon>Ecdysozoa</taxon>
        <taxon>Nematoda</taxon>
        <taxon>Chromadorea</taxon>
        <taxon>Rhabditida</taxon>
        <taxon>Spirurina</taxon>
        <taxon>Spiruromorpha</taxon>
        <taxon>Filarioidea</taxon>
        <taxon>Onchocercidae</taxon>
        <taxon>Acanthocheilonema</taxon>
    </lineage>
</organism>
<dbReference type="FunFam" id="2.60.40.150:FF:000214">
    <property type="entry name" value="Toll-interacting protein"/>
    <property type="match status" value="1"/>
</dbReference>
<feature type="domain" description="C2" evidence="1">
    <location>
        <begin position="69"/>
        <end position="190"/>
    </location>
</feature>
<gene>
    <name evidence="2" type="ORF">NAV_LOCUS2408</name>
</gene>